<evidence type="ECO:0000256" key="1">
    <source>
        <dbReference type="SAM" id="MobiDB-lite"/>
    </source>
</evidence>
<protein>
    <submittedName>
        <fullName evidence="2">Uncharacterized protein</fullName>
    </submittedName>
</protein>
<reference evidence="2" key="2">
    <citation type="submission" date="2022-03" db="EMBL/GenBank/DDBJ databases">
        <title>Draft title - Genomic analysis of global carrot germplasm unveils the trajectory of domestication and the origin of high carotenoid orange carrot.</title>
        <authorList>
            <person name="Iorizzo M."/>
            <person name="Ellison S."/>
            <person name="Senalik D."/>
            <person name="Macko-Podgorni A."/>
            <person name="Grzebelus D."/>
            <person name="Bostan H."/>
            <person name="Rolling W."/>
            <person name="Curaba J."/>
            <person name="Simon P."/>
        </authorList>
    </citation>
    <scope>NUCLEOTIDE SEQUENCE</scope>
    <source>
        <tissue evidence="2">Leaf</tissue>
    </source>
</reference>
<dbReference type="Proteomes" id="UP000077755">
    <property type="component" value="Chromosome 4"/>
</dbReference>
<evidence type="ECO:0000313" key="3">
    <source>
        <dbReference type="Proteomes" id="UP000077755"/>
    </source>
</evidence>
<dbReference type="PANTHER" id="PTHR33785">
    <property type="entry name" value="OS06G0550800 PROTEIN"/>
    <property type="match status" value="1"/>
</dbReference>
<keyword evidence="3" id="KW-1185">Reference proteome</keyword>
<dbReference type="EMBL" id="CP093346">
    <property type="protein sequence ID" value="WOG96512.1"/>
    <property type="molecule type" value="Genomic_DNA"/>
</dbReference>
<sequence>MACNSPICTATLLGAMDSLWFQHLILHHLPDPILVPESVSSESFTSSSSCTSQDYALSDQSPLTHQQIIELVLKQTRPSRTNRSKTRSHSSRHSRSKRYTGSVMRLQKTMSCKTLEELEVEEVKGFIELGFSFDSQNMCPRMMSVLPGLQRIGEACSYEELIDQELAGAGDGNEEKSEAGAYRRPYLSEAWLIRRPDSPLLNLRIPRNSKAEDMKKHLKSWARTVASVVHQES</sequence>
<dbReference type="AlphaFoldDB" id="A0AAF1AXC1"/>
<proteinExistence type="predicted"/>
<dbReference type="PANTHER" id="PTHR33785:SF2">
    <property type="entry name" value="DUF1685 DOMAIN-CONTAINING PROTEIN"/>
    <property type="match status" value="1"/>
</dbReference>
<evidence type="ECO:0000313" key="2">
    <source>
        <dbReference type="EMBL" id="WOG96512.1"/>
    </source>
</evidence>
<feature type="region of interest" description="Disordered" evidence="1">
    <location>
        <begin position="74"/>
        <end position="100"/>
    </location>
</feature>
<dbReference type="Pfam" id="PF07939">
    <property type="entry name" value="DUF1685"/>
    <property type="match status" value="1"/>
</dbReference>
<reference evidence="2" key="1">
    <citation type="journal article" date="2016" name="Nat. Genet.">
        <title>A high-quality carrot genome assembly provides new insights into carotenoid accumulation and asterid genome evolution.</title>
        <authorList>
            <person name="Iorizzo M."/>
            <person name="Ellison S."/>
            <person name="Senalik D."/>
            <person name="Zeng P."/>
            <person name="Satapoomin P."/>
            <person name="Huang J."/>
            <person name="Bowman M."/>
            <person name="Iovene M."/>
            <person name="Sanseverino W."/>
            <person name="Cavagnaro P."/>
            <person name="Yildiz M."/>
            <person name="Macko-Podgorni A."/>
            <person name="Moranska E."/>
            <person name="Grzebelus E."/>
            <person name="Grzebelus D."/>
            <person name="Ashrafi H."/>
            <person name="Zheng Z."/>
            <person name="Cheng S."/>
            <person name="Spooner D."/>
            <person name="Van Deynze A."/>
            <person name="Simon P."/>
        </authorList>
    </citation>
    <scope>NUCLEOTIDE SEQUENCE</scope>
    <source>
        <tissue evidence="2">Leaf</tissue>
    </source>
</reference>
<name>A0AAF1AXC1_DAUCS</name>
<feature type="compositionally biased region" description="Basic residues" evidence="1">
    <location>
        <begin position="80"/>
        <end position="98"/>
    </location>
</feature>
<gene>
    <name evidence="2" type="ORF">DCAR_0415848</name>
</gene>
<organism evidence="2 3">
    <name type="scientific">Daucus carota subsp. sativus</name>
    <name type="common">Carrot</name>
    <dbReference type="NCBI Taxonomy" id="79200"/>
    <lineage>
        <taxon>Eukaryota</taxon>
        <taxon>Viridiplantae</taxon>
        <taxon>Streptophyta</taxon>
        <taxon>Embryophyta</taxon>
        <taxon>Tracheophyta</taxon>
        <taxon>Spermatophyta</taxon>
        <taxon>Magnoliopsida</taxon>
        <taxon>eudicotyledons</taxon>
        <taxon>Gunneridae</taxon>
        <taxon>Pentapetalae</taxon>
        <taxon>asterids</taxon>
        <taxon>campanulids</taxon>
        <taxon>Apiales</taxon>
        <taxon>Apiaceae</taxon>
        <taxon>Apioideae</taxon>
        <taxon>Scandiceae</taxon>
        <taxon>Daucinae</taxon>
        <taxon>Daucus</taxon>
        <taxon>Daucus sect. Daucus</taxon>
    </lineage>
</organism>
<dbReference type="InterPro" id="IPR012881">
    <property type="entry name" value="DUF1685"/>
</dbReference>
<accession>A0AAF1AXC1</accession>